<dbReference type="AlphaFoldDB" id="A0AAW2XXS7"/>
<accession>A0AAW2XXS7</accession>
<organism evidence="1">
    <name type="scientific">Sesamum latifolium</name>
    <dbReference type="NCBI Taxonomy" id="2727402"/>
    <lineage>
        <taxon>Eukaryota</taxon>
        <taxon>Viridiplantae</taxon>
        <taxon>Streptophyta</taxon>
        <taxon>Embryophyta</taxon>
        <taxon>Tracheophyta</taxon>
        <taxon>Spermatophyta</taxon>
        <taxon>Magnoliopsida</taxon>
        <taxon>eudicotyledons</taxon>
        <taxon>Gunneridae</taxon>
        <taxon>Pentapetalae</taxon>
        <taxon>asterids</taxon>
        <taxon>lamiids</taxon>
        <taxon>Lamiales</taxon>
        <taxon>Pedaliaceae</taxon>
        <taxon>Sesamum</taxon>
    </lineage>
</organism>
<dbReference type="CDD" id="cd09272">
    <property type="entry name" value="RNase_HI_RT_Ty1"/>
    <property type="match status" value="1"/>
</dbReference>
<sequence>MSHLQVLEPLPKKLRKFCKASETFERRGNAGKALISWKTKKQPTVAHSTAEVENRSLGGTVCELQWISFLAKNLHIFIPTRVLLYYDNQAALVVANPNFHELTKHLEIDCHLV</sequence>
<dbReference type="PANTHER" id="PTHR11439:SF470">
    <property type="entry name" value="CYSTEINE-RICH RLK (RECEPTOR-LIKE PROTEIN KINASE) 8"/>
    <property type="match status" value="1"/>
</dbReference>
<dbReference type="EMBL" id="JACGWN010000002">
    <property type="protein sequence ID" value="KAL0458829.1"/>
    <property type="molecule type" value="Genomic_DNA"/>
</dbReference>
<proteinExistence type="predicted"/>
<reference evidence="1" key="2">
    <citation type="journal article" date="2024" name="Plant">
        <title>Genomic evolution and insights into agronomic trait innovations of Sesamum species.</title>
        <authorList>
            <person name="Miao H."/>
            <person name="Wang L."/>
            <person name="Qu L."/>
            <person name="Liu H."/>
            <person name="Sun Y."/>
            <person name="Le M."/>
            <person name="Wang Q."/>
            <person name="Wei S."/>
            <person name="Zheng Y."/>
            <person name="Lin W."/>
            <person name="Duan Y."/>
            <person name="Cao H."/>
            <person name="Xiong S."/>
            <person name="Wang X."/>
            <person name="Wei L."/>
            <person name="Li C."/>
            <person name="Ma Q."/>
            <person name="Ju M."/>
            <person name="Zhao R."/>
            <person name="Li G."/>
            <person name="Mu C."/>
            <person name="Tian Q."/>
            <person name="Mei H."/>
            <person name="Zhang T."/>
            <person name="Gao T."/>
            <person name="Zhang H."/>
        </authorList>
    </citation>
    <scope>NUCLEOTIDE SEQUENCE</scope>
    <source>
        <strain evidence="1">KEN1</strain>
    </source>
</reference>
<dbReference type="PANTHER" id="PTHR11439">
    <property type="entry name" value="GAG-POL-RELATED RETROTRANSPOSON"/>
    <property type="match status" value="1"/>
</dbReference>
<protein>
    <submittedName>
        <fullName evidence="1">Uncharacterized protein</fullName>
    </submittedName>
</protein>
<reference evidence="1" key="1">
    <citation type="submission" date="2020-06" db="EMBL/GenBank/DDBJ databases">
        <authorList>
            <person name="Li T."/>
            <person name="Hu X."/>
            <person name="Zhang T."/>
            <person name="Song X."/>
            <person name="Zhang H."/>
            <person name="Dai N."/>
            <person name="Sheng W."/>
            <person name="Hou X."/>
            <person name="Wei L."/>
        </authorList>
    </citation>
    <scope>NUCLEOTIDE SEQUENCE</scope>
    <source>
        <strain evidence="1">KEN1</strain>
        <tissue evidence="1">Leaf</tissue>
    </source>
</reference>
<gene>
    <name evidence="1" type="ORF">Slati_0510100</name>
</gene>
<comment type="caution">
    <text evidence="1">The sequence shown here is derived from an EMBL/GenBank/DDBJ whole genome shotgun (WGS) entry which is preliminary data.</text>
</comment>
<name>A0AAW2XXS7_9LAMI</name>
<evidence type="ECO:0000313" key="1">
    <source>
        <dbReference type="EMBL" id="KAL0458829.1"/>
    </source>
</evidence>